<evidence type="ECO:0000313" key="8">
    <source>
        <dbReference type="Proteomes" id="UP000626220"/>
    </source>
</evidence>
<evidence type="ECO:0000313" key="7">
    <source>
        <dbReference type="EMBL" id="GHF70770.1"/>
    </source>
</evidence>
<protein>
    <submittedName>
        <fullName evidence="7">6-carboxyhexanoate--CoA ligase</fullName>
    </submittedName>
</protein>
<dbReference type="InterPro" id="IPR011761">
    <property type="entry name" value="ATP-grasp"/>
</dbReference>
<keyword evidence="4 5" id="KW-0067">ATP-binding</keyword>
<dbReference type="InterPro" id="IPR003781">
    <property type="entry name" value="CoA-bd"/>
</dbReference>
<dbReference type="PANTHER" id="PTHR43334">
    <property type="entry name" value="ACETATE--COA LIGASE [ADP-FORMING]"/>
    <property type="match status" value="1"/>
</dbReference>
<reference evidence="7" key="2">
    <citation type="submission" date="2020-09" db="EMBL/GenBank/DDBJ databases">
        <authorList>
            <person name="Sun Q."/>
            <person name="Kim S."/>
        </authorList>
    </citation>
    <scope>NUCLEOTIDE SEQUENCE</scope>
    <source>
        <strain evidence="7">KCTC 42650</strain>
    </source>
</reference>
<comment type="caution">
    <text evidence="7">The sequence shown here is derived from an EMBL/GenBank/DDBJ whole genome shotgun (WGS) entry which is preliminary data.</text>
</comment>
<dbReference type="Gene3D" id="3.40.50.261">
    <property type="entry name" value="Succinyl-CoA synthetase domains"/>
    <property type="match status" value="2"/>
</dbReference>
<keyword evidence="3 5" id="KW-0547">Nucleotide-binding</keyword>
<dbReference type="GO" id="GO:0016874">
    <property type="term" value="F:ligase activity"/>
    <property type="evidence" value="ECO:0007669"/>
    <property type="project" value="UniProtKB-KW"/>
</dbReference>
<dbReference type="Pfam" id="PF13607">
    <property type="entry name" value="Succ_CoA_lig"/>
    <property type="match status" value="1"/>
</dbReference>
<dbReference type="Pfam" id="PF13549">
    <property type="entry name" value="ATP-grasp_5"/>
    <property type="match status" value="1"/>
</dbReference>
<evidence type="ECO:0000256" key="5">
    <source>
        <dbReference type="PROSITE-ProRule" id="PRU00409"/>
    </source>
</evidence>
<dbReference type="RefSeq" id="WP_189682597.1">
    <property type="nucleotide sequence ID" value="NZ_BNCJ01000026.1"/>
</dbReference>
<dbReference type="AlphaFoldDB" id="A0A8J3H154"/>
<dbReference type="PANTHER" id="PTHR43334:SF1">
    <property type="entry name" value="3-HYDROXYPROPIONATE--COA LIGASE [ADP-FORMING]"/>
    <property type="match status" value="1"/>
</dbReference>
<dbReference type="InterPro" id="IPR032875">
    <property type="entry name" value="Succ_CoA_lig_flav_dom"/>
</dbReference>
<evidence type="ECO:0000256" key="1">
    <source>
        <dbReference type="ARBA" id="ARBA00022532"/>
    </source>
</evidence>
<evidence type="ECO:0000256" key="3">
    <source>
        <dbReference type="ARBA" id="ARBA00022741"/>
    </source>
</evidence>
<dbReference type="InterPro" id="IPR051538">
    <property type="entry name" value="Acyl-CoA_Synth/Transferase"/>
</dbReference>
<keyword evidence="2 7" id="KW-0436">Ligase</keyword>
<reference evidence="7" key="1">
    <citation type="journal article" date="2014" name="Int. J. Syst. Evol. Microbiol.">
        <title>Complete genome sequence of Corynebacterium casei LMG S-19264T (=DSM 44701T), isolated from a smear-ripened cheese.</title>
        <authorList>
            <consortium name="US DOE Joint Genome Institute (JGI-PGF)"/>
            <person name="Walter F."/>
            <person name="Albersmeier A."/>
            <person name="Kalinowski J."/>
            <person name="Ruckert C."/>
        </authorList>
    </citation>
    <scope>NUCLEOTIDE SEQUENCE</scope>
    <source>
        <strain evidence="7">KCTC 42650</strain>
    </source>
</reference>
<gene>
    <name evidence="7" type="ORF">GCM10017056_47220</name>
</gene>
<dbReference type="SUPFAM" id="SSF56059">
    <property type="entry name" value="Glutathione synthetase ATP-binding domain-like"/>
    <property type="match status" value="1"/>
</dbReference>
<feature type="domain" description="ATP-grasp" evidence="6">
    <location>
        <begin position="494"/>
        <end position="534"/>
    </location>
</feature>
<dbReference type="Proteomes" id="UP000626220">
    <property type="component" value="Unassembled WGS sequence"/>
</dbReference>
<dbReference type="Pfam" id="PF13380">
    <property type="entry name" value="CoA_binding_2"/>
    <property type="match status" value="1"/>
</dbReference>
<sequence length="719" mass="74836">MFRDVSPLIKPRKVAVIGASARKVSQGNVVIANLKDWNWQGEILPVHPTAPEIEGIATLAAISDLPRDTDTVIVAIPAAGVLAALQELEARGIASANVFANGFSVTEEQAIRDFGATSRLHIHGPNCMGLIDFRDRAPLYPSRPSPRITAGRVSLIAQSGSAAISVMNTITVGLSKVVTVGSEFQLSAADYVAWCADDPETDVVGVVMESVKDPVAFARAAQKMRDAGKPLVVLKVGASEIGSAATRAHTGALISPRDAYDRYFADCGISLVHDYDELVAALECFNLARPVLNRGGVAIAGISGGQTALACDVAEGVGLTIAKFTPATQELVGKYLPGTSGANPIDIGAVVSREERKSEEALRAAIDDDNVNVLALLQDCQDSLNPATLDNYMLHIPGYAAVGASVTKPVVVISPTSGEIAPRIRAEFDRAGIPIVRGLRAGLAAVRCLSNSLEGAPGGWARARGDHAPGSPELAAFRKEIAGYSGALPAELAFRLLKAYGIPTVPAYVASDEYDALKNADLVGFPMVVKVASGDIAHRSDIGGVMLDVQDEAALKLAIASIRRNIAAHAPKATIDGFELQAQVSGEEAVAGFAAAAPFGAMVVTGTGGVRVEIEADRAVGLAPLSPPDAERMIASTRLGKMLAGYRNLLPKTDLDGYADLLVRLSRLAADLGDLIGGCDLNPVLVTPGSGSVCVVDALFILSGTTAADMIERTELVLS</sequence>
<dbReference type="Gene3D" id="3.30.1490.20">
    <property type="entry name" value="ATP-grasp fold, A domain"/>
    <property type="match status" value="1"/>
</dbReference>
<dbReference type="SUPFAM" id="SSF51735">
    <property type="entry name" value="NAD(P)-binding Rossmann-fold domains"/>
    <property type="match status" value="1"/>
</dbReference>
<evidence type="ECO:0000259" key="6">
    <source>
        <dbReference type="PROSITE" id="PS50975"/>
    </source>
</evidence>
<organism evidence="7 8">
    <name type="scientific">Seohaeicola zhoushanensis</name>
    <dbReference type="NCBI Taxonomy" id="1569283"/>
    <lineage>
        <taxon>Bacteria</taxon>
        <taxon>Pseudomonadati</taxon>
        <taxon>Pseudomonadota</taxon>
        <taxon>Alphaproteobacteria</taxon>
        <taxon>Rhodobacterales</taxon>
        <taxon>Roseobacteraceae</taxon>
        <taxon>Seohaeicola</taxon>
    </lineage>
</organism>
<dbReference type="InterPro" id="IPR016102">
    <property type="entry name" value="Succinyl-CoA_synth-like"/>
</dbReference>
<proteinExistence type="predicted"/>
<dbReference type="EMBL" id="BNCJ01000026">
    <property type="protein sequence ID" value="GHF70770.1"/>
    <property type="molecule type" value="Genomic_DNA"/>
</dbReference>
<dbReference type="PROSITE" id="PS50975">
    <property type="entry name" value="ATP_GRASP"/>
    <property type="match status" value="1"/>
</dbReference>
<evidence type="ECO:0000256" key="2">
    <source>
        <dbReference type="ARBA" id="ARBA00022598"/>
    </source>
</evidence>
<dbReference type="InterPro" id="IPR013815">
    <property type="entry name" value="ATP_grasp_subdomain_1"/>
</dbReference>
<dbReference type="SUPFAM" id="SSF52210">
    <property type="entry name" value="Succinyl-CoA synthetase domains"/>
    <property type="match status" value="2"/>
</dbReference>
<dbReference type="InterPro" id="IPR036291">
    <property type="entry name" value="NAD(P)-bd_dom_sf"/>
</dbReference>
<accession>A0A8J3H154</accession>
<evidence type="ECO:0000256" key="4">
    <source>
        <dbReference type="ARBA" id="ARBA00022840"/>
    </source>
</evidence>
<dbReference type="SMART" id="SM00881">
    <property type="entry name" value="CoA_binding"/>
    <property type="match status" value="1"/>
</dbReference>
<dbReference type="GO" id="GO:0006099">
    <property type="term" value="P:tricarboxylic acid cycle"/>
    <property type="evidence" value="ECO:0007669"/>
    <property type="project" value="UniProtKB-KW"/>
</dbReference>
<dbReference type="Gene3D" id="3.30.470.20">
    <property type="entry name" value="ATP-grasp fold, B domain"/>
    <property type="match status" value="1"/>
</dbReference>
<dbReference type="Gene3D" id="3.40.50.720">
    <property type="entry name" value="NAD(P)-binding Rossmann-like Domain"/>
    <property type="match status" value="1"/>
</dbReference>
<dbReference type="GO" id="GO:0046872">
    <property type="term" value="F:metal ion binding"/>
    <property type="evidence" value="ECO:0007669"/>
    <property type="project" value="InterPro"/>
</dbReference>
<keyword evidence="1" id="KW-0816">Tricarboxylic acid cycle</keyword>
<dbReference type="GO" id="GO:0005524">
    <property type="term" value="F:ATP binding"/>
    <property type="evidence" value="ECO:0007669"/>
    <property type="project" value="UniProtKB-UniRule"/>
</dbReference>
<name>A0A8J3H154_9RHOB</name>
<keyword evidence="8" id="KW-1185">Reference proteome</keyword>